<evidence type="ECO:0000313" key="2">
    <source>
        <dbReference type="Proteomes" id="UP000706926"/>
    </source>
</evidence>
<proteinExistence type="predicted"/>
<sequence length="77" mass="8709">MMAITYVCRHCRAFQGRIDSSVITEEKLGFDSLTPEERKDIIAYDLNGDVMVKVTCDHCREALEAHPELSLLANPLQ</sequence>
<reference evidence="1 2" key="1">
    <citation type="submission" date="2021-03" db="EMBL/GenBank/DDBJ databases">
        <title>Genomic Encyclopedia of Type Strains, Phase IV (KMG-IV): sequencing the most valuable type-strain genomes for metagenomic binning, comparative biology and taxonomic classification.</title>
        <authorList>
            <person name="Goeker M."/>
        </authorList>
    </citation>
    <scope>NUCLEOTIDE SEQUENCE [LARGE SCALE GENOMIC DNA]</scope>
    <source>
        <strain evidence="1 2">DSM 15596</strain>
    </source>
</reference>
<dbReference type="InterPro" id="IPR020115">
    <property type="entry name" value="Fin"/>
</dbReference>
<organism evidence="1 2">
    <name type="scientific">Paenibacillus lactis</name>
    <dbReference type="NCBI Taxonomy" id="228574"/>
    <lineage>
        <taxon>Bacteria</taxon>
        <taxon>Bacillati</taxon>
        <taxon>Bacillota</taxon>
        <taxon>Bacilli</taxon>
        <taxon>Bacillales</taxon>
        <taxon>Paenibacillaceae</taxon>
        <taxon>Paenibacillus</taxon>
    </lineage>
</organism>
<keyword evidence="2" id="KW-1185">Reference proteome</keyword>
<protein>
    <recommendedName>
        <fullName evidence="3">DUF2757 domain-containing protein</fullName>
    </recommendedName>
</protein>
<name>A0ABS4FJW0_9BACL</name>
<dbReference type="Pfam" id="PF10955">
    <property type="entry name" value="Fin"/>
    <property type="match status" value="1"/>
</dbReference>
<comment type="caution">
    <text evidence="1">The sequence shown here is derived from an EMBL/GenBank/DDBJ whole genome shotgun (WGS) entry which is preliminary data.</text>
</comment>
<evidence type="ECO:0008006" key="3">
    <source>
        <dbReference type="Google" id="ProtNLM"/>
    </source>
</evidence>
<evidence type="ECO:0000313" key="1">
    <source>
        <dbReference type="EMBL" id="MBP1896548.1"/>
    </source>
</evidence>
<dbReference type="EMBL" id="JAGGKI010000026">
    <property type="protein sequence ID" value="MBP1896548.1"/>
    <property type="molecule type" value="Genomic_DNA"/>
</dbReference>
<accession>A0ABS4FJW0</accession>
<gene>
    <name evidence="1" type="ORF">J2Z18_005679</name>
</gene>
<dbReference type="Proteomes" id="UP000706926">
    <property type="component" value="Unassembled WGS sequence"/>
</dbReference>